<dbReference type="CDD" id="cd00159">
    <property type="entry name" value="RhoGAP"/>
    <property type="match status" value="1"/>
</dbReference>
<organism evidence="5">
    <name type="scientific">Albugo laibachii Nc14</name>
    <dbReference type="NCBI Taxonomy" id="890382"/>
    <lineage>
        <taxon>Eukaryota</taxon>
        <taxon>Sar</taxon>
        <taxon>Stramenopiles</taxon>
        <taxon>Oomycota</taxon>
        <taxon>Peronosporomycetes</taxon>
        <taxon>Albuginales</taxon>
        <taxon>Albuginaceae</taxon>
        <taxon>Albugo</taxon>
    </lineage>
</organism>
<dbReference type="PROSITE" id="PS50238">
    <property type="entry name" value="RHOGAP"/>
    <property type="match status" value="1"/>
</dbReference>
<dbReference type="SMART" id="SM00233">
    <property type="entry name" value="PH"/>
    <property type="match status" value="1"/>
</dbReference>
<dbReference type="SUPFAM" id="SSF50729">
    <property type="entry name" value="PH domain-like"/>
    <property type="match status" value="1"/>
</dbReference>
<dbReference type="PROSITE" id="PS50003">
    <property type="entry name" value="PH_DOMAIN"/>
    <property type="match status" value="1"/>
</dbReference>
<keyword evidence="1" id="KW-0343">GTPase activation</keyword>
<dbReference type="GO" id="GO:0005096">
    <property type="term" value="F:GTPase activator activity"/>
    <property type="evidence" value="ECO:0007669"/>
    <property type="project" value="UniProtKB-KW"/>
</dbReference>
<proteinExistence type="predicted"/>
<sequence>MKRFFGHQTLKGENDRIGDIQSDESEDSASEDVDQVQQIPSLSPLSSVASINSSLEASHSSREATLAPTQRFHNTKQMKSKHQYSSQSSSNTSKKWYVDSDDEKEQSSQTSSSCDPKIASETSDSNHSAYSQKTQSKVIQECKKDSDSESSIQTSVLIRSVTRESKSRTHVQRVGSKKSNLAEISGKERALLQENETARDLEAGESILQRKAIRTIMEKDNVDNSAAKPQALARHVVKTWQNSALTPIGHGNPAGSPKASSGSIRGIARQDKTLDARAGNSASGVILEGWLRQKQRRGVKGLKKWNPRYYVVYATNEVRYYADMVASAWGVIPLQEIGSISARLMQNVEKLSHPKYKGCRFDITCRNSWGTHYADDYVSPDGASILPGIHPNEDGIAKGDKTKSSTRVYSLIADSPQTASLWASTLNSLMTQNQFSPKAKVRRNKSNQVKHEIPTDDNVPWLVKCAVDYIYKSTPGIETPVFYEQKADTDKLEICLRFLEVPNEEKPQNTQEIDQIFDVVTAGALIKMWLEKMDQPIVPFVLYKEFEMIAMEAEDNPINAIRDLKTLRRKLPARNIASLACLLFHLNDVSAYASQNKMDASYLAKVFTNFIVRPPEPIQTNSIEAIHWLLSDMITHIDDYIDEEEASGIP</sequence>
<dbReference type="Gene3D" id="2.30.29.30">
    <property type="entry name" value="Pleckstrin-homology domain (PH domain)/Phosphotyrosine-binding domain (PTB)"/>
    <property type="match status" value="1"/>
</dbReference>
<dbReference type="InterPro" id="IPR000198">
    <property type="entry name" value="RhoGAP_dom"/>
</dbReference>
<dbReference type="Pfam" id="PF00620">
    <property type="entry name" value="RhoGAP"/>
    <property type="match status" value="1"/>
</dbReference>
<feature type="compositionally biased region" description="Polar residues" evidence="2">
    <location>
        <begin position="35"/>
        <end position="58"/>
    </location>
</feature>
<evidence type="ECO:0000259" key="3">
    <source>
        <dbReference type="PROSITE" id="PS50003"/>
    </source>
</evidence>
<dbReference type="GO" id="GO:0005737">
    <property type="term" value="C:cytoplasm"/>
    <property type="evidence" value="ECO:0007669"/>
    <property type="project" value="TreeGrafter"/>
</dbReference>
<reference evidence="5" key="2">
    <citation type="submission" date="2011-02" db="EMBL/GenBank/DDBJ databases">
        <authorList>
            <person name="MacLean D."/>
        </authorList>
    </citation>
    <scope>NUCLEOTIDE SEQUENCE</scope>
</reference>
<evidence type="ECO:0000256" key="1">
    <source>
        <dbReference type="ARBA" id="ARBA00022468"/>
    </source>
</evidence>
<dbReference type="Gene3D" id="1.10.555.10">
    <property type="entry name" value="Rho GTPase activation protein"/>
    <property type="match status" value="1"/>
</dbReference>
<protein>
    <submittedName>
        <fullName evidence="5">Uncharacterized protein AlNc14C132G6981</fullName>
    </submittedName>
</protein>
<accession>F0WKC9</accession>
<evidence type="ECO:0000256" key="2">
    <source>
        <dbReference type="SAM" id="MobiDB-lite"/>
    </source>
</evidence>
<evidence type="ECO:0000313" key="5">
    <source>
        <dbReference type="EMBL" id="CCA21733.1"/>
    </source>
</evidence>
<dbReference type="InterPro" id="IPR011993">
    <property type="entry name" value="PH-like_dom_sf"/>
</dbReference>
<dbReference type="PANTHER" id="PTHR45808">
    <property type="entry name" value="RHO GTPASE-ACTIVATING PROTEIN 68F"/>
    <property type="match status" value="1"/>
</dbReference>
<dbReference type="HOGENOM" id="CLU_421754_0_0_1"/>
<dbReference type="InterPro" id="IPR008936">
    <property type="entry name" value="Rho_GTPase_activation_prot"/>
</dbReference>
<gene>
    <name evidence="5" type="primary">AlNc14C132G6981</name>
    <name evidence="5" type="ORF">ALNC14_078760</name>
</gene>
<feature type="domain" description="Rho-GAP" evidence="4">
    <location>
        <begin position="443"/>
        <end position="641"/>
    </location>
</feature>
<dbReference type="SUPFAM" id="SSF48350">
    <property type="entry name" value="GTPase activation domain, GAP"/>
    <property type="match status" value="1"/>
</dbReference>
<dbReference type="InterPro" id="IPR001849">
    <property type="entry name" value="PH_domain"/>
</dbReference>
<feature type="compositionally biased region" description="Polar residues" evidence="2">
    <location>
        <begin position="107"/>
        <end position="138"/>
    </location>
</feature>
<reference evidence="5" key="1">
    <citation type="journal article" date="2011" name="PLoS Biol.">
        <title>Gene gain and loss during evolution of obligate parasitism in the white rust pathogen of Arabidopsis thaliana.</title>
        <authorList>
            <person name="Kemen E."/>
            <person name="Gardiner A."/>
            <person name="Schultz-Larsen T."/>
            <person name="Kemen A.C."/>
            <person name="Balmuth A.L."/>
            <person name="Robert-Seilaniantz A."/>
            <person name="Bailey K."/>
            <person name="Holub E."/>
            <person name="Studholme D.J."/>
            <person name="Maclean D."/>
            <person name="Jones J.D."/>
        </authorList>
    </citation>
    <scope>NUCLEOTIDE SEQUENCE</scope>
</reference>
<dbReference type="SMART" id="SM00324">
    <property type="entry name" value="RhoGAP"/>
    <property type="match status" value="1"/>
</dbReference>
<feature type="compositionally biased region" description="Low complexity" evidence="2">
    <location>
        <begin position="83"/>
        <end position="95"/>
    </location>
</feature>
<feature type="compositionally biased region" description="Basic residues" evidence="2">
    <location>
        <begin position="73"/>
        <end position="82"/>
    </location>
</feature>
<feature type="domain" description="PH" evidence="3">
    <location>
        <begin position="284"/>
        <end position="431"/>
    </location>
</feature>
<feature type="region of interest" description="Disordered" evidence="2">
    <location>
        <begin position="1"/>
        <end position="152"/>
    </location>
</feature>
<dbReference type="PANTHER" id="PTHR45808:SF2">
    <property type="entry name" value="RHO GTPASE-ACTIVATING PROTEIN 68F"/>
    <property type="match status" value="1"/>
</dbReference>
<feature type="compositionally biased region" description="Acidic residues" evidence="2">
    <location>
        <begin position="21"/>
        <end position="34"/>
    </location>
</feature>
<name>F0WKC9_9STRA</name>
<dbReference type="GO" id="GO:0007264">
    <property type="term" value="P:small GTPase-mediated signal transduction"/>
    <property type="evidence" value="ECO:0007669"/>
    <property type="project" value="TreeGrafter"/>
</dbReference>
<evidence type="ECO:0000259" key="4">
    <source>
        <dbReference type="PROSITE" id="PS50238"/>
    </source>
</evidence>
<dbReference type="EMBL" id="FR824177">
    <property type="protein sequence ID" value="CCA21733.1"/>
    <property type="molecule type" value="Genomic_DNA"/>
</dbReference>
<dbReference type="AlphaFoldDB" id="F0WKC9"/>